<dbReference type="EMBL" id="JAPDFL010000001">
    <property type="protein sequence ID" value="MCW1932972.1"/>
    <property type="molecule type" value="Genomic_DNA"/>
</dbReference>
<evidence type="ECO:0000313" key="1">
    <source>
        <dbReference type="EMBL" id="MCW1932972.1"/>
    </source>
</evidence>
<dbReference type="RefSeq" id="WP_264505925.1">
    <property type="nucleotide sequence ID" value="NZ_JAPDFL010000001.1"/>
</dbReference>
<reference evidence="1 2" key="1">
    <citation type="submission" date="2022-10" db="EMBL/GenBank/DDBJ databases">
        <title>Pararhodobacter sp. nov., isolated from marine algae.</title>
        <authorList>
            <person name="Choi B.J."/>
            <person name="Kim J.M."/>
            <person name="Lee J.K."/>
            <person name="Choi D.G."/>
            <person name="Jeon C.O."/>
        </authorList>
    </citation>
    <scope>NUCLEOTIDE SEQUENCE [LARGE SCALE GENOMIC DNA]</scope>
    <source>
        <strain evidence="1 2">ZQ420</strain>
    </source>
</reference>
<organism evidence="1 2">
    <name type="scientific">Pararhodobacter zhoushanensis</name>
    <dbReference type="NCBI Taxonomy" id="2479545"/>
    <lineage>
        <taxon>Bacteria</taxon>
        <taxon>Pseudomonadati</taxon>
        <taxon>Pseudomonadota</taxon>
        <taxon>Alphaproteobacteria</taxon>
        <taxon>Rhodobacterales</taxon>
        <taxon>Paracoccaceae</taxon>
        <taxon>Pararhodobacter</taxon>
    </lineage>
</organism>
<comment type="caution">
    <text evidence="1">The sequence shown here is derived from an EMBL/GenBank/DDBJ whole genome shotgun (WGS) entry which is preliminary data.</text>
</comment>
<dbReference type="Proteomes" id="UP001208938">
    <property type="component" value="Unassembled WGS sequence"/>
</dbReference>
<sequence length="63" mass="6713">MILRITEAGLDFAGPHRLRTPRVPTMITATVTAIASASHNWPSGPARCPAAVRATKAFERVAT</sequence>
<proteinExistence type="predicted"/>
<accession>A0ABT3GZL2</accession>
<protein>
    <submittedName>
        <fullName evidence="1">Uncharacterized protein</fullName>
    </submittedName>
</protein>
<name>A0ABT3GZL2_9RHOB</name>
<keyword evidence="2" id="KW-1185">Reference proteome</keyword>
<evidence type="ECO:0000313" key="2">
    <source>
        <dbReference type="Proteomes" id="UP001208938"/>
    </source>
</evidence>
<gene>
    <name evidence="1" type="ORF">OKW52_12085</name>
</gene>